<gene>
    <name evidence="3" type="ORF">MKZ38_009764</name>
</gene>
<evidence type="ECO:0000313" key="4">
    <source>
        <dbReference type="Proteomes" id="UP001201980"/>
    </source>
</evidence>
<feature type="signal peptide" evidence="2">
    <location>
        <begin position="1"/>
        <end position="20"/>
    </location>
</feature>
<accession>A0AAD5S0A4</accession>
<proteinExistence type="predicted"/>
<sequence>MLAVLLSFTTFYFWLPYSTANKSCRWYLALPKTHANIDYIPRILQHCHPRILTAVDKRHLLTAATAGLDDTRRGEVPGCFKLSTLSGPEWLYSAFWSLSMSQSRMMSSWYNTPHAEGDYTSGTPDSTGIPSHELMKTFPCPYFVRIPGFKTSRRTNCRNRWTEIHRLKYVYKPCPFMEVLIHTVSRIFGFSSPHVFHSYLFSTSPLLLLLDTELQEHLRSPVPCVVSSQDSSELLVARGFHQEQRARLLKKKPRKLTDKQYWIVMYEILFPETRKEDIPSPFDDEQACTVAAYDTFRISCMSSSPELRSTLEHIIDGYDESSTKASRILEVILDFQSTQVRPKFLGSLSGPCIPLTSSAPSASPSQAEIPPSNSQSPPNSFPAEVRLGGRGGGGRSDASSVSLSNYMGMTSNLDMRMDDADWTQVHSHSLPPMYSLMDVSPSHGPSTLPSGFASLPGRSRNMLPACTSENIYANAISPSIGQWDTWGDAGQCQLEGSLPQSFTPEQLT</sequence>
<dbReference type="AlphaFoldDB" id="A0AAD5S0A4"/>
<keyword evidence="2" id="KW-0732">Signal</keyword>
<evidence type="ECO:0000256" key="1">
    <source>
        <dbReference type="SAM" id="MobiDB-lite"/>
    </source>
</evidence>
<protein>
    <submittedName>
        <fullName evidence="3">Uncharacterized protein</fullName>
    </submittedName>
</protein>
<name>A0AAD5S0A4_9PEZI</name>
<evidence type="ECO:0000313" key="3">
    <source>
        <dbReference type="EMBL" id="KAJ2906901.1"/>
    </source>
</evidence>
<evidence type="ECO:0000256" key="2">
    <source>
        <dbReference type="SAM" id="SignalP"/>
    </source>
</evidence>
<comment type="caution">
    <text evidence="3">The sequence shown here is derived from an EMBL/GenBank/DDBJ whole genome shotgun (WGS) entry which is preliminary data.</text>
</comment>
<feature type="region of interest" description="Disordered" evidence="1">
    <location>
        <begin position="356"/>
        <end position="400"/>
    </location>
</feature>
<organism evidence="3 4">
    <name type="scientific">Zalerion maritima</name>
    <dbReference type="NCBI Taxonomy" id="339359"/>
    <lineage>
        <taxon>Eukaryota</taxon>
        <taxon>Fungi</taxon>
        <taxon>Dikarya</taxon>
        <taxon>Ascomycota</taxon>
        <taxon>Pezizomycotina</taxon>
        <taxon>Sordariomycetes</taxon>
        <taxon>Lulworthiomycetidae</taxon>
        <taxon>Lulworthiales</taxon>
        <taxon>Lulworthiaceae</taxon>
        <taxon>Zalerion</taxon>
    </lineage>
</organism>
<feature type="compositionally biased region" description="Low complexity" evidence="1">
    <location>
        <begin position="357"/>
        <end position="378"/>
    </location>
</feature>
<reference evidence="3" key="1">
    <citation type="submission" date="2022-07" db="EMBL/GenBank/DDBJ databases">
        <title>Draft genome sequence of Zalerion maritima ATCC 34329, a (micro)plastics degrading marine fungus.</title>
        <authorList>
            <person name="Paco A."/>
            <person name="Goncalves M.F.M."/>
            <person name="Rocha-Santos T.A.P."/>
            <person name="Alves A."/>
        </authorList>
    </citation>
    <scope>NUCLEOTIDE SEQUENCE</scope>
    <source>
        <strain evidence="3">ATCC 34329</strain>
    </source>
</reference>
<feature type="chain" id="PRO_5042264030" evidence="2">
    <location>
        <begin position="21"/>
        <end position="508"/>
    </location>
</feature>
<dbReference type="EMBL" id="JAKWBI020000007">
    <property type="protein sequence ID" value="KAJ2906901.1"/>
    <property type="molecule type" value="Genomic_DNA"/>
</dbReference>
<dbReference type="Proteomes" id="UP001201980">
    <property type="component" value="Unassembled WGS sequence"/>
</dbReference>
<keyword evidence="4" id="KW-1185">Reference proteome</keyword>